<dbReference type="Proteomes" id="UP000524404">
    <property type="component" value="Unassembled WGS sequence"/>
</dbReference>
<dbReference type="GO" id="GO:0012505">
    <property type="term" value="C:endomembrane system"/>
    <property type="evidence" value="ECO:0007669"/>
    <property type="project" value="UniProtKB-SubCell"/>
</dbReference>
<dbReference type="GO" id="GO:0006643">
    <property type="term" value="P:membrane lipid metabolic process"/>
    <property type="evidence" value="ECO:0007669"/>
    <property type="project" value="TreeGrafter"/>
</dbReference>
<keyword evidence="3 7" id="KW-1133">Transmembrane helix</keyword>
<dbReference type="PANTHER" id="PTHR21624:SF1">
    <property type="entry name" value="ALKYLGLYCEROL MONOOXYGENASE"/>
    <property type="match status" value="1"/>
</dbReference>
<feature type="transmembrane region" description="Helical" evidence="7">
    <location>
        <begin position="62"/>
        <end position="80"/>
    </location>
</feature>
<organism evidence="9 10">
    <name type="scientific">Arcicella rosea</name>
    <dbReference type="NCBI Taxonomy" id="502909"/>
    <lineage>
        <taxon>Bacteria</taxon>
        <taxon>Pseudomonadati</taxon>
        <taxon>Bacteroidota</taxon>
        <taxon>Cytophagia</taxon>
        <taxon>Cytophagales</taxon>
        <taxon>Flectobacillaceae</taxon>
        <taxon>Arcicella</taxon>
    </lineage>
</organism>
<evidence type="ECO:0000256" key="3">
    <source>
        <dbReference type="ARBA" id="ARBA00022989"/>
    </source>
</evidence>
<dbReference type="PANTHER" id="PTHR21624">
    <property type="entry name" value="STEROL DESATURASE-RELATED PROTEIN"/>
    <property type="match status" value="1"/>
</dbReference>
<dbReference type="InterPro" id="IPR051689">
    <property type="entry name" value="Sterol_desaturase/TMEM195"/>
</dbReference>
<keyword evidence="4" id="KW-0560">Oxidoreductase</keyword>
<protein>
    <submittedName>
        <fullName evidence="9">Sterol desaturase/sphingolipid hydroxylase (Fatty acid hydroxylase superfamily)</fullName>
    </submittedName>
</protein>
<feature type="domain" description="Fatty acid hydroxylase" evidence="8">
    <location>
        <begin position="66"/>
        <end position="200"/>
    </location>
</feature>
<sequence>MERLYPYRKGLKFFREGFWVDLVWYTIIQSYFLKILIFDYIIQPINLSNDWSDYQFVKNWSVPAQVLFFLITHDFYIYWFHRLQHGNKFFWRTHEAHHSGKEVDFLEGSRSHVVEIIINQTIEFLPIIVLGADPAVLPIKALLDAVFGMFIHANINVKMGKWKYIFNSPELHLWHHSNYQEVFHANFSTKFAFWDYLFATAYFPGHKPGNERENWGLYYDYPKDYFLQHAFSVKRFDEKKLLRYKWFAWYYNLRPNILKKINHWIEDIEHYFMVENSTMNYRRIEQHETEENKESNNHHSDL</sequence>
<evidence type="ECO:0000256" key="2">
    <source>
        <dbReference type="ARBA" id="ARBA00022692"/>
    </source>
</evidence>
<dbReference type="GO" id="GO:0005506">
    <property type="term" value="F:iron ion binding"/>
    <property type="evidence" value="ECO:0007669"/>
    <property type="project" value="InterPro"/>
</dbReference>
<evidence type="ECO:0000259" key="8">
    <source>
        <dbReference type="Pfam" id="PF04116"/>
    </source>
</evidence>
<proteinExistence type="predicted"/>
<dbReference type="RefSeq" id="WP_229202770.1">
    <property type="nucleotide sequence ID" value="NZ_JACHKT010000002.1"/>
</dbReference>
<keyword evidence="10" id="KW-1185">Reference proteome</keyword>
<reference evidence="9 10" key="1">
    <citation type="submission" date="2020-08" db="EMBL/GenBank/DDBJ databases">
        <title>Functional genomics of gut bacteria from endangered species of beetles.</title>
        <authorList>
            <person name="Carlos-Shanley C."/>
        </authorList>
    </citation>
    <scope>NUCLEOTIDE SEQUENCE [LARGE SCALE GENOMIC DNA]</scope>
    <source>
        <strain evidence="9 10">S00070</strain>
    </source>
</reference>
<dbReference type="EMBL" id="JACHKT010000002">
    <property type="protein sequence ID" value="MBB6001894.1"/>
    <property type="molecule type" value="Genomic_DNA"/>
</dbReference>
<dbReference type="GO" id="GO:0050479">
    <property type="term" value="F:glyceryl-ether monooxygenase activity"/>
    <property type="evidence" value="ECO:0007669"/>
    <property type="project" value="TreeGrafter"/>
</dbReference>
<comment type="caution">
    <text evidence="9">The sequence shown here is derived from an EMBL/GenBank/DDBJ whole genome shotgun (WGS) entry which is preliminary data.</text>
</comment>
<comment type="subcellular location">
    <subcellularLocation>
        <location evidence="1">Endomembrane system</location>
        <topology evidence="1">Multi-pass membrane protein</topology>
    </subcellularLocation>
</comment>
<evidence type="ECO:0000256" key="4">
    <source>
        <dbReference type="ARBA" id="ARBA00023002"/>
    </source>
</evidence>
<dbReference type="GO" id="GO:0016020">
    <property type="term" value="C:membrane"/>
    <property type="evidence" value="ECO:0007669"/>
    <property type="project" value="GOC"/>
</dbReference>
<dbReference type="AlphaFoldDB" id="A0A841EI32"/>
<name>A0A841EI32_9BACT</name>
<dbReference type="InterPro" id="IPR006694">
    <property type="entry name" value="Fatty_acid_hydroxylase"/>
</dbReference>
<evidence type="ECO:0000313" key="10">
    <source>
        <dbReference type="Proteomes" id="UP000524404"/>
    </source>
</evidence>
<gene>
    <name evidence="9" type="ORF">HNP25_000534</name>
</gene>
<evidence type="ECO:0000256" key="6">
    <source>
        <dbReference type="ARBA" id="ARBA00023136"/>
    </source>
</evidence>
<evidence type="ECO:0000256" key="1">
    <source>
        <dbReference type="ARBA" id="ARBA00004127"/>
    </source>
</evidence>
<dbReference type="Pfam" id="PF04116">
    <property type="entry name" value="FA_hydroxylase"/>
    <property type="match status" value="1"/>
</dbReference>
<keyword evidence="6 7" id="KW-0472">Membrane</keyword>
<keyword evidence="2 7" id="KW-0812">Transmembrane</keyword>
<evidence type="ECO:0000256" key="7">
    <source>
        <dbReference type="SAM" id="Phobius"/>
    </source>
</evidence>
<evidence type="ECO:0000313" key="9">
    <source>
        <dbReference type="EMBL" id="MBB6001894.1"/>
    </source>
</evidence>
<dbReference type="GO" id="GO:0008610">
    <property type="term" value="P:lipid biosynthetic process"/>
    <property type="evidence" value="ECO:0007669"/>
    <property type="project" value="InterPro"/>
</dbReference>
<feature type="transmembrane region" description="Helical" evidence="7">
    <location>
        <begin position="21"/>
        <end position="42"/>
    </location>
</feature>
<evidence type="ECO:0000256" key="5">
    <source>
        <dbReference type="ARBA" id="ARBA00023098"/>
    </source>
</evidence>
<accession>A0A841EI32</accession>
<keyword evidence="5" id="KW-0443">Lipid metabolism</keyword>